<proteinExistence type="predicted"/>
<accession>X1S4C0</accession>
<gene>
    <name evidence="1" type="ORF">S12H4_06552</name>
</gene>
<name>X1S4C0_9ZZZZ</name>
<dbReference type="AlphaFoldDB" id="X1S4C0"/>
<sequence length="117" mass="12679">MRDNSLAYSSIPNSLIGGVGDIRRLLFKDFWELHGFARVEQYEPGKGANFYVGKYLTKTAADIRFSHNLKQELERTPGEVAVSQVIRSSAGAAPKKAALATCRTNSGESGGFPDLAS</sequence>
<organism evidence="1">
    <name type="scientific">marine sediment metagenome</name>
    <dbReference type="NCBI Taxonomy" id="412755"/>
    <lineage>
        <taxon>unclassified sequences</taxon>
        <taxon>metagenomes</taxon>
        <taxon>ecological metagenomes</taxon>
    </lineage>
</organism>
<comment type="caution">
    <text evidence="1">The sequence shown here is derived from an EMBL/GenBank/DDBJ whole genome shotgun (WGS) entry which is preliminary data.</text>
</comment>
<reference evidence="1" key="1">
    <citation type="journal article" date="2014" name="Front. Microbiol.">
        <title>High frequency of phylogenetically diverse reductive dehalogenase-homologous genes in deep subseafloor sedimentary metagenomes.</title>
        <authorList>
            <person name="Kawai M."/>
            <person name="Futagami T."/>
            <person name="Toyoda A."/>
            <person name="Takaki Y."/>
            <person name="Nishi S."/>
            <person name="Hori S."/>
            <person name="Arai W."/>
            <person name="Tsubouchi T."/>
            <person name="Morono Y."/>
            <person name="Uchiyama I."/>
            <person name="Ito T."/>
            <person name="Fujiyama A."/>
            <person name="Inagaki F."/>
            <person name="Takami H."/>
        </authorList>
    </citation>
    <scope>NUCLEOTIDE SEQUENCE</scope>
    <source>
        <strain evidence="1">Expedition CK06-06</strain>
    </source>
</reference>
<protein>
    <submittedName>
        <fullName evidence="1">Uncharacterized protein</fullName>
    </submittedName>
</protein>
<dbReference type="EMBL" id="BARW01002316">
    <property type="protein sequence ID" value="GAI70290.1"/>
    <property type="molecule type" value="Genomic_DNA"/>
</dbReference>
<evidence type="ECO:0000313" key="1">
    <source>
        <dbReference type="EMBL" id="GAI70290.1"/>
    </source>
</evidence>